<accession>A0A087U7H5</accession>
<feature type="domain" description="Rad21/Rec8-like protein C-terminal eukaryotic" evidence="1">
    <location>
        <begin position="46"/>
        <end position="77"/>
    </location>
</feature>
<feature type="non-terminal residue" evidence="2">
    <location>
        <position position="91"/>
    </location>
</feature>
<sequence length="91" mass="10517">MDHGDNVKDLEELMDTNIICLSNDSHFAAEATETQERLQDFSDDFEVSQQFYAILMLKKLDIIELEQQTAYEEIIIVKGKIFISTCGSYFK</sequence>
<evidence type="ECO:0000313" key="2">
    <source>
        <dbReference type="EMBL" id="KFM73314.1"/>
    </source>
</evidence>
<dbReference type="InterPro" id="IPR006909">
    <property type="entry name" value="Rad21/Rec8_C_eu"/>
</dbReference>
<proteinExistence type="predicted"/>
<evidence type="ECO:0000259" key="1">
    <source>
        <dbReference type="Pfam" id="PF04824"/>
    </source>
</evidence>
<dbReference type="SUPFAM" id="SSF46785">
    <property type="entry name" value="Winged helix' DNA-binding domain"/>
    <property type="match status" value="1"/>
</dbReference>
<dbReference type="Gene3D" id="1.10.10.580">
    <property type="entry name" value="Structural maintenance of chromosome 1. Chain E"/>
    <property type="match status" value="1"/>
</dbReference>
<organism evidence="2 3">
    <name type="scientific">Stegodyphus mimosarum</name>
    <name type="common">African social velvet spider</name>
    <dbReference type="NCBI Taxonomy" id="407821"/>
    <lineage>
        <taxon>Eukaryota</taxon>
        <taxon>Metazoa</taxon>
        <taxon>Ecdysozoa</taxon>
        <taxon>Arthropoda</taxon>
        <taxon>Chelicerata</taxon>
        <taxon>Arachnida</taxon>
        <taxon>Araneae</taxon>
        <taxon>Araneomorphae</taxon>
        <taxon>Entelegynae</taxon>
        <taxon>Eresoidea</taxon>
        <taxon>Eresidae</taxon>
        <taxon>Stegodyphus</taxon>
    </lineage>
</organism>
<evidence type="ECO:0000313" key="3">
    <source>
        <dbReference type="Proteomes" id="UP000054359"/>
    </source>
</evidence>
<name>A0A087U7H5_STEMI</name>
<dbReference type="InterPro" id="IPR036390">
    <property type="entry name" value="WH_DNA-bd_sf"/>
</dbReference>
<dbReference type="OrthoDB" id="8121357at2759"/>
<dbReference type="AlphaFoldDB" id="A0A087U7H5"/>
<gene>
    <name evidence="2" type="ORF">X975_04553</name>
</gene>
<reference evidence="2 3" key="1">
    <citation type="submission" date="2013-11" db="EMBL/GenBank/DDBJ databases">
        <title>Genome sequencing of Stegodyphus mimosarum.</title>
        <authorList>
            <person name="Bechsgaard J."/>
        </authorList>
    </citation>
    <scope>NUCLEOTIDE SEQUENCE [LARGE SCALE GENOMIC DNA]</scope>
</reference>
<dbReference type="Proteomes" id="UP000054359">
    <property type="component" value="Unassembled WGS sequence"/>
</dbReference>
<dbReference type="Pfam" id="PF04824">
    <property type="entry name" value="Rad21_Rec8"/>
    <property type="match status" value="1"/>
</dbReference>
<dbReference type="EMBL" id="KK118575">
    <property type="protein sequence ID" value="KFM73314.1"/>
    <property type="molecule type" value="Genomic_DNA"/>
</dbReference>
<keyword evidence="3" id="KW-1185">Reference proteome</keyword>
<dbReference type="InterPro" id="IPR023093">
    <property type="entry name" value="ScpA-like_C"/>
</dbReference>
<protein>
    <recommendedName>
        <fullName evidence="1">Rad21/Rec8-like protein C-terminal eukaryotic domain-containing protein</fullName>
    </recommendedName>
</protein>